<dbReference type="EMBL" id="GEBQ01010003">
    <property type="protein sequence ID" value="JAT29974.1"/>
    <property type="molecule type" value="Transcribed_RNA"/>
</dbReference>
<dbReference type="InterPro" id="IPR010487">
    <property type="entry name" value="NGRN/Rrg9"/>
</dbReference>
<proteinExistence type="predicted"/>
<dbReference type="AlphaFoldDB" id="A0A1B6M254"/>
<dbReference type="PANTHER" id="PTHR13475:SF3">
    <property type="entry name" value="NEUGRIN"/>
    <property type="match status" value="1"/>
</dbReference>
<dbReference type="GO" id="GO:0005634">
    <property type="term" value="C:nucleus"/>
    <property type="evidence" value="ECO:0007669"/>
    <property type="project" value="TreeGrafter"/>
</dbReference>
<name>A0A1B6M254_9HEMI</name>
<accession>A0A1B6M254</accession>
<organism evidence="1">
    <name type="scientific">Graphocephala atropunctata</name>
    <dbReference type="NCBI Taxonomy" id="36148"/>
    <lineage>
        <taxon>Eukaryota</taxon>
        <taxon>Metazoa</taxon>
        <taxon>Ecdysozoa</taxon>
        <taxon>Arthropoda</taxon>
        <taxon>Hexapoda</taxon>
        <taxon>Insecta</taxon>
        <taxon>Pterygota</taxon>
        <taxon>Neoptera</taxon>
        <taxon>Paraneoptera</taxon>
        <taxon>Hemiptera</taxon>
        <taxon>Auchenorrhyncha</taxon>
        <taxon>Membracoidea</taxon>
        <taxon>Cicadellidae</taxon>
        <taxon>Cicadellinae</taxon>
        <taxon>Cicadellini</taxon>
        <taxon>Graphocephala</taxon>
    </lineage>
</organism>
<gene>
    <name evidence="1" type="ORF">g.53759</name>
</gene>
<sequence>MIRGVCQLSLWVTAVRHLSKSSAEYLPYTPRDNPGVYRRIKVISEDEPDIEGAKIDNESIDQLEQDFMEAGNIYEEVASEINQISKRQKYKITERKHFKPPKEPSMLTWSEKEQIRHLHLSDPEKWTPEALARSFPVSPAIVKKLLKLKWKPLTAERLKAHDQRVSENWVVFHRGQLQVHDPQLRSHLARFTDRRDGVRISTDEEAAKATEVILPKPKSREFLSLITSFSSDRTSGDSKSEVKVLEARLETNKQPFETDRINVISKSQTNYTLKEFRKRLEEEAENLTETSEEMKAIMGSKKHAFSEKQETSSTMYMAPSESFKVNAMVYKKSDKSPLTLVDPDNLPNQITIPKDQWQQGKVYRVNDCFYNDRGNFLYRVPGLKV</sequence>
<protein>
    <submittedName>
        <fullName evidence="1">Uncharacterized protein</fullName>
    </submittedName>
</protein>
<evidence type="ECO:0000313" key="1">
    <source>
        <dbReference type="EMBL" id="JAT29974.1"/>
    </source>
</evidence>
<reference evidence="1" key="1">
    <citation type="submission" date="2015-11" db="EMBL/GenBank/DDBJ databases">
        <title>De novo transcriptome assembly of four potential Pierce s Disease insect vectors from Arizona vineyards.</title>
        <authorList>
            <person name="Tassone E.E."/>
        </authorList>
    </citation>
    <scope>NUCLEOTIDE SEQUENCE</scope>
</reference>
<dbReference type="PANTHER" id="PTHR13475">
    <property type="entry name" value="NEUGRIN"/>
    <property type="match status" value="1"/>
</dbReference>
<dbReference type="Pfam" id="PF06413">
    <property type="entry name" value="Neugrin"/>
    <property type="match status" value="1"/>
</dbReference>